<keyword evidence="2 5" id="KW-0540">Nuclease</keyword>
<keyword evidence="3 5" id="KW-0479">Metal-binding</keyword>
<dbReference type="InterPro" id="IPR029060">
    <property type="entry name" value="PIN-like_dom_sf"/>
</dbReference>
<keyword evidence="5" id="KW-0460">Magnesium</keyword>
<sequence>MEPLLRRRLNLEKKTEIWIDTNIIIYTLRTNAQFSVQARQLVKDAAAGDFTLRVSPIMIHECVFVLQGRQFGVNKTEIKDALISLINLKGIDCEEKTVVEEALINFTGKGIDFGDAYLAAHARAVTPAHVITYNVKDFLALGVTVETPEQFRTNASNKENDGEA</sequence>
<dbReference type="SUPFAM" id="SSF88723">
    <property type="entry name" value="PIN domain-like"/>
    <property type="match status" value="1"/>
</dbReference>
<evidence type="ECO:0000256" key="4">
    <source>
        <dbReference type="ARBA" id="ARBA00022801"/>
    </source>
</evidence>
<evidence type="ECO:0000313" key="8">
    <source>
        <dbReference type="Proteomes" id="UP000214746"/>
    </source>
</evidence>
<evidence type="ECO:0000256" key="5">
    <source>
        <dbReference type="HAMAP-Rule" id="MF_00265"/>
    </source>
</evidence>
<evidence type="ECO:0000259" key="6">
    <source>
        <dbReference type="Pfam" id="PF01850"/>
    </source>
</evidence>
<dbReference type="HAMAP" id="MF_00265">
    <property type="entry name" value="VapC_Nob1"/>
    <property type="match status" value="1"/>
</dbReference>
<dbReference type="Pfam" id="PF01850">
    <property type="entry name" value="PIN"/>
    <property type="match status" value="1"/>
</dbReference>
<keyword evidence="5" id="KW-0800">Toxin</keyword>
<keyword evidence="8" id="KW-1185">Reference proteome</keyword>
<comment type="similarity">
    <text evidence="5">Belongs to the PINc/VapC protein family.</text>
</comment>
<feature type="domain" description="PIN" evidence="6">
    <location>
        <begin position="19"/>
        <end position="125"/>
    </location>
</feature>
<comment type="caution">
    <text evidence="7">The sequence shown here is derived from an EMBL/GenBank/DDBJ whole genome shotgun (WGS) entry which is preliminary data.</text>
</comment>
<dbReference type="OrthoDB" id="9789052at2"/>
<evidence type="ECO:0000256" key="3">
    <source>
        <dbReference type="ARBA" id="ARBA00022723"/>
    </source>
</evidence>
<dbReference type="InterPro" id="IPR022907">
    <property type="entry name" value="VapC_family"/>
</dbReference>
<dbReference type="GO" id="GO:0000287">
    <property type="term" value="F:magnesium ion binding"/>
    <property type="evidence" value="ECO:0007669"/>
    <property type="project" value="UniProtKB-UniRule"/>
</dbReference>
<name>A0A2W1N8M7_PAEXE</name>
<dbReference type="AlphaFoldDB" id="A0A2W1N8M7"/>
<accession>A0A2W1N8M7</accession>
<keyword evidence="1 5" id="KW-1277">Toxin-antitoxin system</keyword>
<dbReference type="Gene3D" id="3.40.50.1010">
    <property type="entry name" value="5'-nuclease"/>
    <property type="match status" value="1"/>
</dbReference>
<dbReference type="EMBL" id="NHRJ02000008">
    <property type="protein sequence ID" value="PZE20254.1"/>
    <property type="molecule type" value="Genomic_DNA"/>
</dbReference>
<dbReference type="EC" id="3.1.-.-" evidence="5"/>
<dbReference type="GO" id="GO:0016787">
    <property type="term" value="F:hydrolase activity"/>
    <property type="evidence" value="ECO:0007669"/>
    <property type="project" value="UniProtKB-KW"/>
</dbReference>
<feature type="binding site" evidence="5">
    <location>
        <position position="20"/>
    </location>
    <ligand>
        <name>Mg(2+)</name>
        <dbReference type="ChEBI" id="CHEBI:18420"/>
    </ligand>
</feature>
<evidence type="ECO:0000313" key="7">
    <source>
        <dbReference type="EMBL" id="PZE20254.1"/>
    </source>
</evidence>
<protein>
    <recommendedName>
        <fullName evidence="5">Ribonuclease VapC</fullName>
        <shortName evidence="5">RNase VapC</shortName>
        <ecNumber evidence="5">3.1.-.-</ecNumber>
    </recommendedName>
    <alternativeName>
        <fullName evidence="5">Toxin VapC</fullName>
    </alternativeName>
</protein>
<evidence type="ECO:0000256" key="1">
    <source>
        <dbReference type="ARBA" id="ARBA00022649"/>
    </source>
</evidence>
<reference evidence="7" key="1">
    <citation type="submission" date="2018-06" db="EMBL/GenBank/DDBJ databases">
        <title>Paenibacillus xerothermodurans sp. nov. an extremely dry heat resistant spore forming bacterium isolated from the soil of Cape Canaveral, Florida.</title>
        <authorList>
            <person name="Seuylemezian A."/>
            <person name="Kaur N."/>
            <person name="Patil P."/>
            <person name="Patil P."/>
            <person name="Mayilraj S."/>
            <person name="Vaishampayan P."/>
        </authorList>
    </citation>
    <scope>NUCLEOTIDE SEQUENCE [LARGE SCALE GENOMIC DNA]</scope>
    <source>
        <strain evidence="7">ATCC 27380</strain>
    </source>
</reference>
<dbReference type="InterPro" id="IPR002716">
    <property type="entry name" value="PIN_dom"/>
</dbReference>
<proteinExistence type="inferred from homology"/>
<dbReference type="GO" id="GO:0004540">
    <property type="term" value="F:RNA nuclease activity"/>
    <property type="evidence" value="ECO:0007669"/>
    <property type="project" value="InterPro"/>
</dbReference>
<evidence type="ECO:0000256" key="2">
    <source>
        <dbReference type="ARBA" id="ARBA00022722"/>
    </source>
</evidence>
<comment type="function">
    <text evidence="5">Toxic component of a toxin-antitoxin (TA) system. An RNase.</text>
</comment>
<dbReference type="Proteomes" id="UP000214746">
    <property type="component" value="Unassembled WGS sequence"/>
</dbReference>
<gene>
    <name evidence="5" type="primary">vapC</name>
    <name evidence="7" type="ORF">CBW46_013970</name>
</gene>
<organism evidence="7 8">
    <name type="scientific">Paenibacillus xerothermodurans</name>
    <dbReference type="NCBI Taxonomy" id="1977292"/>
    <lineage>
        <taxon>Bacteria</taxon>
        <taxon>Bacillati</taxon>
        <taxon>Bacillota</taxon>
        <taxon>Bacilli</taxon>
        <taxon>Bacillales</taxon>
        <taxon>Paenibacillaceae</taxon>
        <taxon>Paenibacillus</taxon>
    </lineage>
</organism>
<comment type="cofactor">
    <cofactor evidence="5">
        <name>Mg(2+)</name>
        <dbReference type="ChEBI" id="CHEBI:18420"/>
    </cofactor>
</comment>
<feature type="binding site" evidence="5">
    <location>
        <position position="115"/>
    </location>
    <ligand>
        <name>Mg(2+)</name>
        <dbReference type="ChEBI" id="CHEBI:18420"/>
    </ligand>
</feature>
<keyword evidence="4 5" id="KW-0378">Hydrolase</keyword>
<dbReference type="GO" id="GO:0090729">
    <property type="term" value="F:toxin activity"/>
    <property type="evidence" value="ECO:0007669"/>
    <property type="project" value="UniProtKB-KW"/>
</dbReference>